<dbReference type="EMBL" id="HBUE01353676">
    <property type="protein sequence ID" value="CAG6604633.1"/>
    <property type="molecule type" value="Transcribed_RNA"/>
</dbReference>
<reference evidence="2" key="1">
    <citation type="submission" date="2021-05" db="EMBL/GenBank/DDBJ databases">
        <authorList>
            <person name="Alioto T."/>
            <person name="Alioto T."/>
            <person name="Gomez Garrido J."/>
        </authorList>
    </citation>
    <scope>NUCLEOTIDE SEQUENCE</scope>
</reference>
<dbReference type="AlphaFoldDB" id="A0A8D8F1I6"/>
<evidence type="ECO:0000256" key="1">
    <source>
        <dbReference type="SAM" id="Phobius"/>
    </source>
</evidence>
<organism evidence="2">
    <name type="scientific">Culex pipiens</name>
    <name type="common">House mosquito</name>
    <dbReference type="NCBI Taxonomy" id="7175"/>
    <lineage>
        <taxon>Eukaryota</taxon>
        <taxon>Metazoa</taxon>
        <taxon>Ecdysozoa</taxon>
        <taxon>Arthropoda</taxon>
        <taxon>Hexapoda</taxon>
        <taxon>Insecta</taxon>
        <taxon>Pterygota</taxon>
        <taxon>Neoptera</taxon>
        <taxon>Endopterygota</taxon>
        <taxon>Diptera</taxon>
        <taxon>Nematocera</taxon>
        <taxon>Culicoidea</taxon>
        <taxon>Culicidae</taxon>
        <taxon>Culicinae</taxon>
        <taxon>Culicini</taxon>
        <taxon>Culex</taxon>
        <taxon>Culex</taxon>
    </lineage>
</organism>
<protein>
    <submittedName>
        <fullName evidence="2">(northern house mosquito) hypothetical protein</fullName>
    </submittedName>
</protein>
<proteinExistence type="predicted"/>
<dbReference type="EMBL" id="HBUE01024891">
    <property type="protein sequence ID" value="CAG6454170.1"/>
    <property type="molecule type" value="Transcribed_RNA"/>
</dbReference>
<keyword evidence="1" id="KW-0812">Transmembrane</keyword>
<name>A0A8D8F1I6_CULPI</name>
<accession>A0A8D8F1I6</accession>
<dbReference type="EMBL" id="HBUE01246546">
    <property type="protein sequence ID" value="CAG6552324.1"/>
    <property type="molecule type" value="Transcribed_RNA"/>
</dbReference>
<sequence length="117" mass="13319">MYYELLKKNIIRYDQPNKQNSCNTLKHTTVRGLAAKVVPFSPHLHSNLLLSSIHLFFLLLALCIYDIHCQLCVVVLLGLSCTCVCPRVTFSPHPSPTLLCLWAIFTIDSTQKKSRNF</sequence>
<keyword evidence="1" id="KW-0472">Membrane</keyword>
<evidence type="ECO:0000313" key="2">
    <source>
        <dbReference type="EMBL" id="CAG6454170.1"/>
    </source>
</evidence>
<keyword evidence="1" id="KW-1133">Transmembrane helix</keyword>
<feature type="transmembrane region" description="Helical" evidence="1">
    <location>
        <begin position="55"/>
        <end position="79"/>
    </location>
</feature>